<dbReference type="InterPro" id="IPR006527">
    <property type="entry name" value="F-box-assoc_dom_typ1"/>
</dbReference>
<feature type="region of interest" description="Disordered" evidence="1">
    <location>
        <begin position="1"/>
        <end position="21"/>
    </location>
</feature>
<evidence type="ECO:0000256" key="1">
    <source>
        <dbReference type="SAM" id="MobiDB-lite"/>
    </source>
</evidence>
<dbReference type="Pfam" id="PF00646">
    <property type="entry name" value="F-box"/>
    <property type="match status" value="1"/>
</dbReference>
<reference evidence="4 5" key="1">
    <citation type="journal article" date="2014" name="PLoS ONE">
        <title>Global Analysis of Gene Expression Profiles in Physic Nut (Jatropha curcas L.) Seedlings Exposed to Salt Stress.</title>
        <authorList>
            <person name="Zhang L."/>
            <person name="Zhang C."/>
            <person name="Wu P."/>
            <person name="Chen Y."/>
            <person name="Li M."/>
            <person name="Jiang H."/>
            <person name="Wu G."/>
        </authorList>
    </citation>
    <scope>NUCLEOTIDE SEQUENCE [LARGE SCALE GENOMIC DNA]</scope>
    <source>
        <strain evidence="5">cv. GZQX0401</strain>
        <tissue evidence="4">Young leaves</tissue>
    </source>
</reference>
<proteinExistence type="predicted"/>
<dbReference type="InterPro" id="IPR036047">
    <property type="entry name" value="F-box-like_dom_sf"/>
</dbReference>
<dbReference type="PANTHER" id="PTHR35546:SF25">
    <property type="entry name" value="F-BOX DOMAIN-CONTAINING PROTEIN"/>
    <property type="match status" value="1"/>
</dbReference>
<evidence type="ECO:0000313" key="5">
    <source>
        <dbReference type="Proteomes" id="UP000027138"/>
    </source>
</evidence>
<sequence length="398" mass="44665">MEKPQKEKLEEMGEDLINDGGEDNPCSAGCEVIADQSPEKYARIPKHVKCIEDVVKDHALQFLPAKSLYRFKTVSKEWNKWIKNPFFAHSQTNHFKDVSGLFLQFPDGRPSFISLDPTSFGIPSDSLSFLPEQAIDIRSTCNGLLCCQSRHGNESYYICNPVTKNWRRLPNPNFYHPPGTAVALAFEPSVYNFTANYELICVVPLPESPVLHFEIYSSRSNSWRISETVCCVLDALALNNDGFYMRGVAYWETQSGAVLAFNVKYEYFGILNLPPCSGPTGALTEMHGNLCYIMSRKQEEDDNYIIEVYGDMNMSLKHVIPISPQVAASNTAPMCRAVCFVNDDTLILDLDGKIIAYHATKNQAKCLRNGMNKGFGKFLPYVNSLVSVRHSALSKYSG</sequence>
<dbReference type="SUPFAM" id="SSF81383">
    <property type="entry name" value="F-box domain"/>
    <property type="match status" value="1"/>
</dbReference>
<feature type="domain" description="F-box" evidence="2">
    <location>
        <begin position="56"/>
        <end position="86"/>
    </location>
</feature>
<evidence type="ECO:0000313" key="4">
    <source>
        <dbReference type="EMBL" id="KDP38280.1"/>
    </source>
</evidence>
<dbReference type="InterPro" id="IPR017451">
    <property type="entry name" value="F-box-assoc_interact_dom"/>
</dbReference>
<keyword evidence="5" id="KW-1185">Reference proteome</keyword>
<dbReference type="Proteomes" id="UP000027138">
    <property type="component" value="Unassembled WGS sequence"/>
</dbReference>
<evidence type="ECO:0008006" key="6">
    <source>
        <dbReference type="Google" id="ProtNLM"/>
    </source>
</evidence>
<name>A0A067L1C7_JATCU</name>
<dbReference type="Pfam" id="PF07734">
    <property type="entry name" value="FBA_1"/>
    <property type="match status" value="1"/>
</dbReference>
<dbReference type="OrthoDB" id="1916346at2759"/>
<dbReference type="EMBL" id="KK914367">
    <property type="protein sequence ID" value="KDP38280.1"/>
    <property type="molecule type" value="Genomic_DNA"/>
</dbReference>
<accession>A0A067L1C7</accession>
<dbReference type="InterPro" id="IPR001810">
    <property type="entry name" value="F-box_dom"/>
</dbReference>
<dbReference type="STRING" id="180498.A0A067L1C7"/>
<organism evidence="4 5">
    <name type="scientific">Jatropha curcas</name>
    <name type="common">Barbados nut</name>
    <dbReference type="NCBI Taxonomy" id="180498"/>
    <lineage>
        <taxon>Eukaryota</taxon>
        <taxon>Viridiplantae</taxon>
        <taxon>Streptophyta</taxon>
        <taxon>Embryophyta</taxon>
        <taxon>Tracheophyta</taxon>
        <taxon>Spermatophyta</taxon>
        <taxon>Magnoliopsida</taxon>
        <taxon>eudicotyledons</taxon>
        <taxon>Gunneridae</taxon>
        <taxon>Pentapetalae</taxon>
        <taxon>rosids</taxon>
        <taxon>fabids</taxon>
        <taxon>Malpighiales</taxon>
        <taxon>Euphorbiaceae</taxon>
        <taxon>Crotonoideae</taxon>
        <taxon>Jatropheae</taxon>
        <taxon>Jatropha</taxon>
    </lineage>
</organism>
<dbReference type="PANTHER" id="PTHR35546">
    <property type="entry name" value="F-BOX PROTEIN INTERACTION DOMAIN PROTEIN-RELATED"/>
    <property type="match status" value="1"/>
</dbReference>
<gene>
    <name evidence="4" type="ORF">JCGZ_05166</name>
</gene>
<dbReference type="NCBIfam" id="TIGR01640">
    <property type="entry name" value="F_box_assoc_1"/>
    <property type="match status" value="1"/>
</dbReference>
<feature type="compositionally biased region" description="Basic and acidic residues" evidence="1">
    <location>
        <begin position="1"/>
        <end position="11"/>
    </location>
</feature>
<dbReference type="InterPro" id="IPR055290">
    <property type="entry name" value="At3g26010-like"/>
</dbReference>
<feature type="domain" description="F-box associated beta-propeller type 1" evidence="3">
    <location>
        <begin position="133"/>
        <end position="278"/>
    </location>
</feature>
<evidence type="ECO:0000259" key="3">
    <source>
        <dbReference type="Pfam" id="PF07734"/>
    </source>
</evidence>
<dbReference type="AlphaFoldDB" id="A0A067L1C7"/>
<evidence type="ECO:0000259" key="2">
    <source>
        <dbReference type="Pfam" id="PF00646"/>
    </source>
</evidence>
<feature type="compositionally biased region" description="Acidic residues" evidence="1">
    <location>
        <begin position="12"/>
        <end position="21"/>
    </location>
</feature>
<protein>
    <recommendedName>
        <fullName evidence="6">F-box domain-containing protein</fullName>
    </recommendedName>
</protein>